<gene>
    <name evidence="2" type="ORF">OAUR00152_LOCUS462</name>
</gene>
<accession>A0A7S4HIN4</accession>
<reference evidence="2" key="1">
    <citation type="submission" date="2021-01" db="EMBL/GenBank/DDBJ databases">
        <authorList>
            <person name="Corre E."/>
            <person name="Pelletier E."/>
            <person name="Niang G."/>
            <person name="Scheremetjew M."/>
            <person name="Finn R."/>
            <person name="Kale V."/>
            <person name="Holt S."/>
            <person name="Cochrane G."/>
            <person name="Meng A."/>
            <person name="Brown T."/>
            <person name="Cohen L."/>
        </authorList>
    </citation>
    <scope>NUCLEOTIDE SEQUENCE</scope>
    <source>
        <strain evidence="2">Isolate 1302-5</strain>
    </source>
</reference>
<dbReference type="EMBL" id="HBKQ01000681">
    <property type="protein sequence ID" value="CAE2200411.1"/>
    <property type="molecule type" value="Transcribed_RNA"/>
</dbReference>
<dbReference type="AlphaFoldDB" id="A0A7S4HIN4"/>
<protein>
    <submittedName>
        <fullName evidence="2">Uncharacterized protein</fullName>
    </submittedName>
</protein>
<keyword evidence="1" id="KW-0472">Membrane</keyword>
<keyword evidence="1" id="KW-1133">Transmembrane helix</keyword>
<feature type="transmembrane region" description="Helical" evidence="1">
    <location>
        <begin position="36"/>
        <end position="54"/>
    </location>
</feature>
<proteinExistence type="predicted"/>
<organism evidence="2">
    <name type="scientific">Odontella aurita</name>
    <dbReference type="NCBI Taxonomy" id="265563"/>
    <lineage>
        <taxon>Eukaryota</taxon>
        <taxon>Sar</taxon>
        <taxon>Stramenopiles</taxon>
        <taxon>Ochrophyta</taxon>
        <taxon>Bacillariophyta</taxon>
        <taxon>Mediophyceae</taxon>
        <taxon>Biddulphiophycidae</taxon>
        <taxon>Eupodiscales</taxon>
        <taxon>Odontellaceae</taxon>
        <taxon>Odontella</taxon>
    </lineage>
</organism>
<evidence type="ECO:0000313" key="2">
    <source>
        <dbReference type="EMBL" id="CAE2200411.1"/>
    </source>
</evidence>
<name>A0A7S4HIN4_9STRA</name>
<keyword evidence="1" id="KW-0812">Transmembrane</keyword>
<evidence type="ECO:0000256" key="1">
    <source>
        <dbReference type="SAM" id="Phobius"/>
    </source>
</evidence>
<sequence length="145" mass="15991">MLNEGIAVEPSAAADDPGLPLDHEGGFFGVMARHPIPFLVVIPAVFAALIGVGWTQEDKVEQNVANLWIPTGTQYYQDKLYQAKFTPTGTIEGRNRNTIFAAMAVGRDGGNIFNEPRLNEISDRMAVLENTTVEYKGQTFTWDDM</sequence>